<evidence type="ECO:0000313" key="1">
    <source>
        <dbReference type="EMBL" id="KAJ9653179.1"/>
    </source>
</evidence>
<protein>
    <submittedName>
        <fullName evidence="1">Uncharacterized protein</fullName>
    </submittedName>
</protein>
<proteinExistence type="predicted"/>
<reference evidence="1" key="1">
    <citation type="submission" date="2022-10" db="EMBL/GenBank/DDBJ databases">
        <title>Culturing micro-colonial fungi from biological soil crusts in the Mojave desert and describing Neophaeococcomyces mojavensis, and introducing the new genera and species Taxawa tesnikishii.</title>
        <authorList>
            <person name="Kurbessoian T."/>
            <person name="Stajich J.E."/>
        </authorList>
    </citation>
    <scope>NUCLEOTIDE SEQUENCE</scope>
    <source>
        <strain evidence="1">JES_112</strain>
    </source>
</reference>
<accession>A0ACC2ZZY0</accession>
<sequence length="389" mass="43135">MSDSDRPKKAGSIPEWQKATDSTDPSTEQDANNTTESDIELINVARQFLAEASVQNTSREEQIEFLKGKGLSLETIEKLLNEENSLKDGELRTVHDTSNRPQSSTEQEPFVEGPAPKSQPQETESTEPRPELAPIITYPEFLLKPQKPPPLITISRLVNAAYVVAGFSGLTWAASKYILDPMLQTLTEARHGLADTTLRDLEQLNAKLEGTVSHVPYIVSAATRRHQEQEEDTESLDSDPTELFHRDVATQTTPGLSRSSSTASLSKQSLDPTILQANRISNLTYTLKSLMQSIEHSDNEQRLHNTVGDFQKKLDNLESSYNQLRMDYYASSSIYSTAASDTRKTTSARENEAQKFKQEIRSLKGAFLSSRNFPTAPRPTAAAGGYGAR</sequence>
<name>A0ACC2ZZY0_9EURO</name>
<gene>
    <name evidence="1" type="ORF">H2198_007590</name>
</gene>
<dbReference type="EMBL" id="JAPDRQ010000163">
    <property type="protein sequence ID" value="KAJ9653179.1"/>
    <property type="molecule type" value="Genomic_DNA"/>
</dbReference>
<evidence type="ECO:0000313" key="2">
    <source>
        <dbReference type="Proteomes" id="UP001172386"/>
    </source>
</evidence>
<keyword evidence="2" id="KW-1185">Reference proteome</keyword>
<organism evidence="1 2">
    <name type="scientific">Neophaeococcomyces mojaviensis</name>
    <dbReference type="NCBI Taxonomy" id="3383035"/>
    <lineage>
        <taxon>Eukaryota</taxon>
        <taxon>Fungi</taxon>
        <taxon>Dikarya</taxon>
        <taxon>Ascomycota</taxon>
        <taxon>Pezizomycotina</taxon>
        <taxon>Eurotiomycetes</taxon>
        <taxon>Chaetothyriomycetidae</taxon>
        <taxon>Chaetothyriales</taxon>
        <taxon>Chaetothyriales incertae sedis</taxon>
        <taxon>Neophaeococcomyces</taxon>
    </lineage>
</organism>
<dbReference type="Proteomes" id="UP001172386">
    <property type="component" value="Unassembled WGS sequence"/>
</dbReference>
<comment type="caution">
    <text evidence="1">The sequence shown here is derived from an EMBL/GenBank/DDBJ whole genome shotgun (WGS) entry which is preliminary data.</text>
</comment>